<dbReference type="InterPro" id="IPR017706">
    <property type="entry name" value="Peptidase_M20/DapE_YgeY"/>
</dbReference>
<feature type="domain" description="Peptidase M20 dimerisation" evidence="3">
    <location>
        <begin position="180"/>
        <end position="302"/>
    </location>
</feature>
<dbReference type="AlphaFoldDB" id="A0A1I5E6M7"/>
<dbReference type="SUPFAM" id="SSF55031">
    <property type="entry name" value="Bacterial exopeptidase dimerisation domain"/>
    <property type="match status" value="1"/>
</dbReference>
<reference evidence="4 5" key="1">
    <citation type="submission" date="2016-10" db="EMBL/GenBank/DDBJ databases">
        <authorList>
            <person name="de Groot N.N."/>
        </authorList>
    </citation>
    <scope>NUCLEOTIDE SEQUENCE [LARGE SCALE GENOMIC DNA]</scope>
    <source>
        <strain evidence="4 5">DSM 1283</strain>
    </source>
</reference>
<dbReference type="InterPro" id="IPR011650">
    <property type="entry name" value="Peptidase_M20_dimer"/>
</dbReference>
<dbReference type="PANTHER" id="PTHR43808:SF31">
    <property type="entry name" value="N-ACETYL-L-CITRULLINE DEACETYLASE"/>
    <property type="match status" value="1"/>
</dbReference>
<evidence type="ECO:0000313" key="5">
    <source>
        <dbReference type="Proteomes" id="UP000198806"/>
    </source>
</evidence>
<dbReference type="Pfam" id="PF07687">
    <property type="entry name" value="M20_dimer"/>
    <property type="match status" value="1"/>
</dbReference>
<dbReference type="PANTHER" id="PTHR43808">
    <property type="entry name" value="ACETYLORNITHINE DEACETYLASE"/>
    <property type="match status" value="1"/>
</dbReference>
<dbReference type="Pfam" id="PF01546">
    <property type="entry name" value="Peptidase_M20"/>
    <property type="match status" value="1"/>
</dbReference>
<accession>A0A1I5E6M7</accession>
<dbReference type="EMBL" id="FOWD01000008">
    <property type="protein sequence ID" value="SFO06950.1"/>
    <property type="molecule type" value="Genomic_DNA"/>
</dbReference>
<name>A0A1I5E6M7_9FIRM</name>
<evidence type="ECO:0000256" key="2">
    <source>
        <dbReference type="ARBA" id="ARBA00022801"/>
    </source>
</evidence>
<keyword evidence="1" id="KW-0479">Metal-binding</keyword>
<dbReference type="Gene3D" id="3.40.630.10">
    <property type="entry name" value="Zn peptidases"/>
    <property type="match status" value="2"/>
</dbReference>
<dbReference type="RefSeq" id="WP_091685390.1">
    <property type="nucleotide sequence ID" value="NZ_BAABFM010000072.1"/>
</dbReference>
<organism evidence="4 5">
    <name type="scientific">Anaerocolumna aminovalerica</name>
    <dbReference type="NCBI Taxonomy" id="1527"/>
    <lineage>
        <taxon>Bacteria</taxon>
        <taxon>Bacillati</taxon>
        <taxon>Bacillota</taxon>
        <taxon>Clostridia</taxon>
        <taxon>Lachnospirales</taxon>
        <taxon>Lachnospiraceae</taxon>
        <taxon>Anaerocolumna</taxon>
    </lineage>
</organism>
<dbReference type="SUPFAM" id="SSF53187">
    <property type="entry name" value="Zn-dependent exopeptidases"/>
    <property type="match status" value="1"/>
</dbReference>
<keyword evidence="5" id="KW-1185">Reference proteome</keyword>
<evidence type="ECO:0000259" key="3">
    <source>
        <dbReference type="Pfam" id="PF07687"/>
    </source>
</evidence>
<dbReference type="GO" id="GO:0008777">
    <property type="term" value="F:acetylornithine deacetylase activity"/>
    <property type="evidence" value="ECO:0007669"/>
    <property type="project" value="TreeGrafter"/>
</dbReference>
<keyword evidence="2 4" id="KW-0378">Hydrolase</keyword>
<dbReference type="InterPro" id="IPR036264">
    <property type="entry name" value="Bact_exopeptidase_dim_dom"/>
</dbReference>
<dbReference type="GO" id="GO:0006526">
    <property type="term" value="P:L-arginine biosynthetic process"/>
    <property type="evidence" value="ECO:0007669"/>
    <property type="project" value="TreeGrafter"/>
</dbReference>
<evidence type="ECO:0000313" key="4">
    <source>
        <dbReference type="EMBL" id="SFO06950.1"/>
    </source>
</evidence>
<protein>
    <submittedName>
        <fullName evidence="4">Putative selenium metabolism hydrolase</fullName>
    </submittedName>
</protein>
<sequence length="434" mass="47916">MNFDQIKSAAQGYEKAMTKFLRDLVRIPGESCGEKGHIDRIAEEMRAVGFDKVEIDPMGNVLGYMGTGEKLIGYDAHIDTVGIGNRANWKFDPYEGYETDTEIGGRGTSDQLGGIVSAVYGAKIMKDLGLLNDKYSVLVTGTVQEEDCDGLCWQYIINEGKVRPEFVVSTEPTDGGIYRGQRGRMEIRVDVQGVSCHGSAPERGDNAIYKMAEILTNIRDLNENDAADDKEIKGLVKMLDEKYNPEWKEANFLGRGTVTTSEIFFTSPSRCAVADSCSISLDRRMTAGETWESCLDEIRALPAVKKYNATVSMYEYDRPSYTGLVYPIECYFPTWVIPEDHAVTKAMEEAYKGLYGTTRSGAADADEMRKARPLTDKWTFSTNGVSIMGRNGIPCIGFGPGAEAQAHAPNEKTYKEDLVKCAAVYAALPTAYCK</sequence>
<dbReference type="CDD" id="cd05649">
    <property type="entry name" value="M20_ArgE_DapE-like"/>
    <property type="match status" value="1"/>
</dbReference>
<dbReference type="Proteomes" id="UP000198806">
    <property type="component" value="Unassembled WGS sequence"/>
</dbReference>
<dbReference type="STRING" id="1527.SAMN04489757_10841"/>
<dbReference type="OrthoDB" id="9792335at2"/>
<dbReference type="InterPro" id="IPR002933">
    <property type="entry name" value="Peptidase_M20"/>
</dbReference>
<dbReference type="InterPro" id="IPR050072">
    <property type="entry name" value="Peptidase_M20A"/>
</dbReference>
<gene>
    <name evidence="4" type="ORF">SAMN04489757_10841</name>
</gene>
<evidence type="ECO:0000256" key="1">
    <source>
        <dbReference type="ARBA" id="ARBA00022723"/>
    </source>
</evidence>
<dbReference type="GO" id="GO:0046872">
    <property type="term" value="F:metal ion binding"/>
    <property type="evidence" value="ECO:0007669"/>
    <property type="project" value="UniProtKB-KW"/>
</dbReference>
<dbReference type="NCBIfam" id="NF009555">
    <property type="entry name" value="PRK13004.1"/>
    <property type="match status" value="1"/>
</dbReference>
<dbReference type="Gene3D" id="3.30.70.360">
    <property type="match status" value="1"/>
</dbReference>
<proteinExistence type="predicted"/>
<dbReference type="NCBIfam" id="TIGR03526">
    <property type="entry name" value="selenium_YgeY"/>
    <property type="match status" value="1"/>
</dbReference>